<dbReference type="AlphaFoldDB" id="A0A2P2PW61"/>
<protein>
    <submittedName>
        <fullName evidence="1">Uncharacterized protein</fullName>
    </submittedName>
</protein>
<sequence length="45" mass="5133">MCIYDRKEAWHSIQLSHLNCFVGSLSSYGLIAFGYHPVNSIFGRN</sequence>
<proteinExistence type="predicted"/>
<name>A0A2P2PW61_RHIMU</name>
<evidence type="ECO:0000313" key="1">
    <source>
        <dbReference type="EMBL" id="MBX58966.1"/>
    </source>
</evidence>
<organism evidence="1">
    <name type="scientific">Rhizophora mucronata</name>
    <name type="common">Asiatic mangrove</name>
    <dbReference type="NCBI Taxonomy" id="61149"/>
    <lineage>
        <taxon>Eukaryota</taxon>
        <taxon>Viridiplantae</taxon>
        <taxon>Streptophyta</taxon>
        <taxon>Embryophyta</taxon>
        <taxon>Tracheophyta</taxon>
        <taxon>Spermatophyta</taxon>
        <taxon>Magnoliopsida</taxon>
        <taxon>eudicotyledons</taxon>
        <taxon>Gunneridae</taxon>
        <taxon>Pentapetalae</taxon>
        <taxon>rosids</taxon>
        <taxon>fabids</taxon>
        <taxon>Malpighiales</taxon>
        <taxon>Rhizophoraceae</taxon>
        <taxon>Rhizophora</taxon>
    </lineage>
</organism>
<dbReference type="EMBL" id="GGEC01078482">
    <property type="protein sequence ID" value="MBX58966.1"/>
    <property type="molecule type" value="Transcribed_RNA"/>
</dbReference>
<accession>A0A2P2PW61</accession>
<reference evidence="1" key="1">
    <citation type="submission" date="2018-02" db="EMBL/GenBank/DDBJ databases">
        <title>Rhizophora mucronata_Transcriptome.</title>
        <authorList>
            <person name="Meera S.P."/>
            <person name="Sreeshan A."/>
            <person name="Augustine A."/>
        </authorList>
    </citation>
    <scope>NUCLEOTIDE SEQUENCE</scope>
    <source>
        <tissue evidence="1">Leaf</tissue>
    </source>
</reference>